<name>A0A162K9N1_CORDF</name>
<accession>A0A162K9N1</accession>
<dbReference type="EMBL" id="AZHF01000002">
    <property type="protein sequence ID" value="OAA78913.1"/>
    <property type="molecule type" value="Genomic_DNA"/>
</dbReference>
<reference evidence="2 3" key="1">
    <citation type="journal article" date="2016" name="Genome Biol. Evol.">
        <title>Divergent and convergent evolution of fungal pathogenicity.</title>
        <authorList>
            <person name="Shang Y."/>
            <person name="Xiao G."/>
            <person name="Zheng P."/>
            <person name="Cen K."/>
            <person name="Zhan S."/>
            <person name="Wang C."/>
        </authorList>
    </citation>
    <scope>NUCLEOTIDE SEQUENCE [LARGE SCALE GENOMIC DNA]</scope>
    <source>
        <strain evidence="2 3">RCEF 1005</strain>
    </source>
</reference>
<evidence type="ECO:0000256" key="1">
    <source>
        <dbReference type="SAM" id="Phobius"/>
    </source>
</evidence>
<gene>
    <name evidence="2" type="ORF">LEL_02399</name>
</gene>
<organism evidence="2 3">
    <name type="scientific">Akanthomyces lecanii RCEF 1005</name>
    <dbReference type="NCBI Taxonomy" id="1081108"/>
    <lineage>
        <taxon>Eukaryota</taxon>
        <taxon>Fungi</taxon>
        <taxon>Dikarya</taxon>
        <taxon>Ascomycota</taxon>
        <taxon>Pezizomycotina</taxon>
        <taxon>Sordariomycetes</taxon>
        <taxon>Hypocreomycetidae</taxon>
        <taxon>Hypocreales</taxon>
        <taxon>Cordycipitaceae</taxon>
        <taxon>Akanthomyces</taxon>
        <taxon>Cordyceps confragosa</taxon>
    </lineage>
</organism>
<evidence type="ECO:0000313" key="3">
    <source>
        <dbReference type="Proteomes" id="UP000076881"/>
    </source>
</evidence>
<keyword evidence="1" id="KW-1133">Transmembrane helix</keyword>
<keyword evidence="1" id="KW-0812">Transmembrane</keyword>
<evidence type="ECO:0000313" key="2">
    <source>
        <dbReference type="EMBL" id="OAA78913.1"/>
    </source>
</evidence>
<proteinExistence type="predicted"/>
<dbReference type="AlphaFoldDB" id="A0A162K9N1"/>
<sequence>MANDNKNPEAQTVEVATPEKAATLSTATTVCVLPVDLATPRSERSSNPFDTDVEAGLISQTTTTTRKSCTITRNGECQVWPGKQHWKDKAKDAKIKRSCTYMSRLNRRQKIAAKVLLIALIIGIAVGVGFGVSKPLGAPIWGKKDP</sequence>
<comment type="caution">
    <text evidence="2">The sequence shown here is derived from an EMBL/GenBank/DDBJ whole genome shotgun (WGS) entry which is preliminary data.</text>
</comment>
<keyword evidence="1" id="KW-0472">Membrane</keyword>
<protein>
    <submittedName>
        <fullName evidence="2">Uncharacterized protein</fullName>
    </submittedName>
</protein>
<dbReference type="OrthoDB" id="5214669at2759"/>
<keyword evidence="3" id="KW-1185">Reference proteome</keyword>
<dbReference type="Proteomes" id="UP000076881">
    <property type="component" value="Unassembled WGS sequence"/>
</dbReference>
<feature type="transmembrane region" description="Helical" evidence="1">
    <location>
        <begin position="111"/>
        <end position="132"/>
    </location>
</feature>